<gene>
    <name evidence="2" type="ORF">AUK04_04225</name>
</gene>
<evidence type="ECO:0000256" key="1">
    <source>
        <dbReference type="SAM" id="Phobius"/>
    </source>
</evidence>
<sequence length="383" mass="44109">MKIFEHSTANNPILKIVFAVLFITFPIIGFIFGMQYQLLVKTSESTSIVVTNINPSTDPTQRSVSASSSSTQTINISKETENWPIYVNRTFNYSFKYPTDWEVFKQTNDDSFMSIRPKGRKNIPITLNVQINSGNLSVDKIINNQVGESHSRQKRIFNNIEWVYYHDDISSYESDKYFTVKGSNYYEVGVSTLLNNKDIPIFEKILSTFQFDYSEGWKTYIHNKFADSPDFKTKKGFTLYYPQGWTLKEDRREAGTTNNYPFPFLNLILSKSNGDFIEIGQGVGGGGFCLFPDQIEYSTFKGMATQYKDFKEIMKNNNIIWRLADWSVINSDWSHQLCEKFDSDMFKVGYMDSTAIGSFKIKVTTPESIAELNEILDKLEIIN</sequence>
<evidence type="ECO:0000313" key="3">
    <source>
        <dbReference type="Proteomes" id="UP000183758"/>
    </source>
</evidence>
<evidence type="ECO:0000313" key="2">
    <source>
        <dbReference type="EMBL" id="OIP82736.1"/>
    </source>
</evidence>
<organism evidence="2 3">
    <name type="scientific">Candidatus Roizmanbacteria bacterium CG2_30_33_16</name>
    <dbReference type="NCBI Taxonomy" id="1805340"/>
    <lineage>
        <taxon>Bacteria</taxon>
        <taxon>Candidatus Roizmaniibacteriota</taxon>
    </lineage>
</organism>
<dbReference type="AlphaFoldDB" id="A0A1J5HUV8"/>
<reference evidence="2 3" key="1">
    <citation type="journal article" date="2016" name="Environ. Microbiol.">
        <title>Genomic resolution of a cold subsurface aquifer community provides metabolic insights for novel microbes adapted to high CO concentrations.</title>
        <authorList>
            <person name="Probst A.J."/>
            <person name="Castelle C.J."/>
            <person name="Singh A."/>
            <person name="Brown C.T."/>
            <person name="Anantharaman K."/>
            <person name="Sharon I."/>
            <person name="Hug L.A."/>
            <person name="Burstein D."/>
            <person name="Emerson J.B."/>
            <person name="Thomas B.C."/>
            <person name="Banfield J.F."/>
        </authorList>
    </citation>
    <scope>NUCLEOTIDE SEQUENCE [LARGE SCALE GENOMIC DNA]</scope>
    <source>
        <strain evidence="2">CG2_30_33_16</strain>
    </source>
</reference>
<comment type="caution">
    <text evidence="2">The sequence shown here is derived from an EMBL/GenBank/DDBJ whole genome shotgun (WGS) entry which is preliminary data.</text>
</comment>
<feature type="transmembrane region" description="Helical" evidence="1">
    <location>
        <begin position="12"/>
        <end position="34"/>
    </location>
</feature>
<dbReference type="EMBL" id="MNZM01000105">
    <property type="protein sequence ID" value="OIP82736.1"/>
    <property type="molecule type" value="Genomic_DNA"/>
</dbReference>
<dbReference type="Proteomes" id="UP000183758">
    <property type="component" value="Unassembled WGS sequence"/>
</dbReference>
<protein>
    <submittedName>
        <fullName evidence="2">Uncharacterized protein</fullName>
    </submittedName>
</protein>
<accession>A0A1J5HUV8</accession>
<keyword evidence="1" id="KW-0812">Transmembrane</keyword>
<proteinExistence type="predicted"/>
<keyword evidence="1" id="KW-1133">Transmembrane helix</keyword>
<keyword evidence="1" id="KW-0472">Membrane</keyword>
<name>A0A1J5HUV8_9BACT</name>